<dbReference type="InterPro" id="IPR003593">
    <property type="entry name" value="AAA+_ATPase"/>
</dbReference>
<dbReference type="Gene3D" id="6.10.340.10">
    <property type="match status" value="1"/>
</dbReference>
<dbReference type="PROSITE" id="PS00676">
    <property type="entry name" value="SIGMA54_INTERACT_2"/>
    <property type="match status" value="1"/>
</dbReference>
<protein>
    <submittedName>
        <fullName evidence="10">HAMP domain-containing protein</fullName>
    </submittedName>
</protein>
<gene>
    <name evidence="10" type="ORF">FDQ92_04615</name>
</gene>
<dbReference type="GO" id="GO:0005524">
    <property type="term" value="F:ATP binding"/>
    <property type="evidence" value="ECO:0007669"/>
    <property type="project" value="UniProtKB-KW"/>
</dbReference>
<dbReference type="Proteomes" id="UP000298602">
    <property type="component" value="Chromosome"/>
</dbReference>
<dbReference type="PROSITE" id="PS50885">
    <property type="entry name" value="HAMP"/>
    <property type="match status" value="1"/>
</dbReference>
<reference evidence="10 11" key="2">
    <citation type="submission" date="2019-05" db="EMBL/GenBank/DDBJ databases">
        <authorList>
            <person name="Suflita J.M."/>
            <person name="Marks C.R."/>
        </authorList>
    </citation>
    <scope>NUCLEOTIDE SEQUENCE [LARGE SCALE GENOMIC DNA]</scope>
    <source>
        <strain evidence="10 11">ALDC</strain>
    </source>
</reference>
<dbReference type="GO" id="GO:0016020">
    <property type="term" value="C:membrane"/>
    <property type="evidence" value="ECO:0007669"/>
    <property type="project" value="InterPro"/>
</dbReference>
<dbReference type="Pfam" id="PF25601">
    <property type="entry name" value="AAA_lid_14"/>
    <property type="match status" value="1"/>
</dbReference>
<dbReference type="EMBL" id="CP040098">
    <property type="protein sequence ID" value="QCQ21520.1"/>
    <property type="molecule type" value="Genomic_DNA"/>
</dbReference>
<evidence type="ECO:0000256" key="6">
    <source>
        <dbReference type="SAM" id="MobiDB-lite"/>
    </source>
</evidence>
<evidence type="ECO:0000256" key="4">
    <source>
        <dbReference type="ARBA" id="ARBA00023125"/>
    </source>
</evidence>
<evidence type="ECO:0000256" key="3">
    <source>
        <dbReference type="ARBA" id="ARBA00023015"/>
    </source>
</evidence>
<evidence type="ECO:0000256" key="2">
    <source>
        <dbReference type="ARBA" id="ARBA00022840"/>
    </source>
</evidence>
<evidence type="ECO:0000313" key="10">
    <source>
        <dbReference type="EMBL" id="QCQ21520.1"/>
    </source>
</evidence>
<dbReference type="AlphaFoldDB" id="A0A4P8L187"/>
<dbReference type="GO" id="GO:0007165">
    <property type="term" value="P:signal transduction"/>
    <property type="evidence" value="ECO:0007669"/>
    <property type="project" value="InterPro"/>
</dbReference>
<evidence type="ECO:0000259" key="8">
    <source>
        <dbReference type="PROSITE" id="PS50045"/>
    </source>
</evidence>
<dbReference type="CDD" id="cd00009">
    <property type="entry name" value="AAA"/>
    <property type="match status" value="1"/>
</dbReference>
<keyword evidence="2" id="KW-0067">ATP-binding</keyword>
<sequence>MGILRLFNGGFSLFRPGSLFQSLRIRTKLLAALVPSTIVILVGTGFVTNWFANQFLTEAVQRTVRLQTLALAHECESFLARCREDLLRLSEGPADFETLERFWASTRAIRGWTYAELAYLSERPGEKSWFAFDTGEDLHVPAVHEIAQVRPNPYEILEEAGELAVGEIHLSEVFESHYPLDAEEWNGLTRSRAVLRLATPVAGNDGKRAGFLILGVDARRFRDILSLYNSSKSPIFAYVRSPEVRYCYFVDTEGWILFQSEEPEGPPRPLATDTARSGFSGTFGKPGLPGAFRPAPCHCAYWKMIEDISRGRHGILTLNVNDASESAVDEVYVGYAPVHLPSAKGKGRVIGGVAFVDRSRLGLFAGYRQIDVIFVILLSSTVLVTLLIWLLSRLITRPIFELAAAVNHIQETGELKPLDLPTHDYETSFLKFSINNMISTIRDQIEEIRDRDRRLQQAAQRERAVFDEDPPALGTADPGVLIREIVGASPAVASLREEIGKAAAVDADVLIIGETGTGKQLAAEAIHKLSRRRHKPFISINCGALDENLLLDALFGHVRGAFSDARTDRKGAFLTAHGGTLFLDEVGTASPKVQQALLRAVAMRKIHPLGSDVEYDVDVRLIAATNQDLKDLVEKGVFREDLYYRLNVITVHTPPLREHREDIPLLAHHFLKEAEARMNRQEIGLSRGALERLKAYDWPGNVRELQNCITRAVAMVEGSLIHVQDLQLGDFAPEPEPPTPASPSPAPRDAPTCAQADETAGVSLNVRQARVIPLLLQKGEISRAEYQREVGDGLPARTALYDLQDLVTKGVLVKTGRGPATRYRLKDRSLIMNGAAKKSPQPCSAD</sequence>
<name>A0A4P8L187_9BACT</name>
<dbReference type="InterPro" id="IPR025944">
    <property type="entry name" value="Sigma_54_int_dom_CS"/>
</dbReference>
<feature type="transmembrane region" description="Helical" evidence="7">
    <location>
        <begin position="372"/>
        <end position="391"/>
    </location>
</feature>
<dbReference type="Pfam" id="PF00158">
    <property type="entry name" value="Sigma54_activat"/>
    <property type="match status" value="1"/>
</dbReference>
<proteinExistence type="predicted"/>
<keyword evidence="11" id="KW-1185">Reference proteome</keyword>
<keyword evidence="5" id="KW-0804">Transcription</keyword>
<feature type="compositionally biased region" description="Pro residues" evidence="6">
    <location>
        <begin position="734"/>
        <end position="748"/>
    </location>
</feature>
<feature type="region of interest" description="Disordered" evidence="6">
    <location>
        <begin position="729"/>
        <end position="753"/>
    </location>
</feature>
<dbReference type="FunFam" id="3.40.50.300:FF:000006">
    <property type="entry name" value="DNA-binding transcriptional regulator NtrC"/>
    <property type="match status" value="1"/>
</dbReference>
<dbReference type="InterPro" id="IPR002078">
    <property type="entry name" value="Sigma_54_int"/>
</dbReference>
<evidence type="ECO:0000256" key="5">
    <source>
        <dbReference type="ARBA" id="ARBA00023163"/>
    </source>
</evidence>
<keyword evidence="1" id="KW-0547">Nucleotide-binding</keyword>
<feature type="domain" description="HAMP" evidence="9">
    <location>
        <begin position="393"/>
        <end position="446"/>
    </location>
</feature>
<dbReference type="PANTHER" id="PTHR32071:SF117">
    <property type="entry name" value="PTS-DEPENDENT DIHYDROXYACETONE KINASE OPERON REGULATORY PROTEIN-RELATED"/>
    <property type="match status" value="1"/>
</dbReference>
<dbReference type="InterPro" id="IPR036388">
    <property type="entry name" value="WH-like_DNA-bd_sf"/>
</dbReference>
<keyword evidence="3" id="KW-0805">Transcription regulation</keyword>
<reference evidence="10 11" key="1">
    <citation type="submission" date="2019-05" db="EMBL/GenBank/DDBJ databases">
        <title>The Complete Genome Sequence of the n-alkane-degrading Desulfoglaeba alkanexedens ALDC reveals multiple alkylsuccinate synthase gene clusters.</title>
        <authorList>
            <person name="Callaghan A.V."/>
            <person name="Davidova I.A."/>
            <person name="Duncan K.E."/>
            <person name="Morris B."/>
            <person name="McInerney M.J."/>
        </authorList>
    </citation>
    <scope>NUCLEOTIDE SEQUENCE [LARGE SCALE GENOMIC DNA]</scope>
    <source>
        <strain evidence="10 11">ALDC</strain>
    </source>
</reference>
<feature type="transmembrane region" description="Helical" evidence="7">
    <location>
        <begin position="29"/>
        <end position="52"/>
    </location>
</feature>
<dbReference type="InterPro" id="IPR027417">
    <property type="entry name" value="P-loop_NTPase"/>
</dbReference>
<evidence type="ECO:0000259" key="9">
    <source>
        <dbReference type="PROSITE" id="PS50885"/>
    </source>
</evidence>
<dbReference type="RefSeq" id="WP_137423491.1">
    <property type="nucleotide sequence ID" value="NZ_CP040098.1"/>
</dbReference>
<dbReference type="InterPro" id="IPR058031">
    <property type="entry name" value="AAA_lid_NorR"/>
</dbReference>
<keyword evidence="4" id="KW-0238">DNA-binding</keyword>
<dbReference type="PROSITE" id="PS00688">
    <property type="entry name" value="SIGMA54_INTERACT_3"/>
    <property type="match status" value="1"/>
</dbReference>
<dbReference type="KEGG" id="dax:FDQ92_04615"/>
<dbReference type="SMART" id="SM00382">
    <property type="entry name" value="AAA"/>
    <property type="match status" value="1"/>
</dbReference>
<dbReference type="GO" id="GO:0003677">
    <property type="term" value="F:DNA binding"/>
    <property type="evidence" value="ECO:0007669"/>
    <property type="project" value="UniProtKB-KW"/>
</dbReference>
<dbReference type="Gene3D" id="1.10.10.10">
    <property type="entry name" value="Winged helix-like DNA-binding domain superfamily/Winged helix DNA-binding domain"/>
    <property type="match status" value="1"/>
</dbReference>
<evidence type="ECO:0000313" key="11">
    <source>
        <dbReference type="Proteomes" id="UP000298602"/>
    </source>
</evidence>
<dbReference type="Gene3D" id="1.10.8.60">
    <property type="match status" value="1"/>
</dbReference>
<dbReference type="GO" id="GO:0006355">
    <property type="term" value="P:regulation of DNA-templated transcription"/>
    <property type="evidence" value="ECO:0007669"/>
    <property type="project" value="InterPro"/>
</dbReference>
<keyword evidence="7" id="KW-1133">Transmembrane helix</keyword>
<accession>A0A4P8L187</accession>
<dbReference type="Gene3D" id="3.40.50.300">
    <property type="entry name" value="P-loop containing nucleotide triphosphate hydrolases"/>
    <property type="match status" value="1"/>
</dbReference>
<feature type="domain" description="Sigma-54 factor interaction" evidence="8">
    <location>
        <begin position="485"/>
        <end position="714"/>
    </location>
</feature>
<keyword evidence="7" id="KW-0472">Membrane</keyword>
<evidence type="ECO:0000256" key="7">
    <source>
        <dbReference type="SAM" id="Phobius"/>
    </source>
</evidence>
<organism evidence="10 11">
    <name type="scientific">Desulfoglaeba alkanexedens ALDC</name>
    <dbReference type="NCBI Taxonomy" id="980445"/>
    <lineage>
        <taxon>Bacteria</taxon>
        <taxon>Pseudomonadati</taxon>
        <taxon>Thermodesulfobacteriota</taxon>
        <taxon>Syntrophobacteria</taxon>
        <taxon>Syntrophobacterales</taxon>
        <taxon>Syntrophobacteraceae</taxon>
        <taxon>Desulfoglaeba</taxon>
    </lineage>
</organism>
<dbReference type="SUPFAM" id="SSF52540">
    <property type="entry name" value="P-loop containing nucleoside triphosphate hydrolases"/>
    <property type="match status" value="1"/>
</dbReference>
<dbReference type="PROSITE" id="PS50045">
    <property type="entry name" value="SIGMA54_INTERACT_4"/>
    <property type="match status" value="1"/>
</dbReference>
<keyword evidence="7" id="KW-0812">Transmembrane</keyword>
<dbReference type="PANTHER" id="PTHR32071">
    <property type="entry name" value="TRANSCRIPTIONAL REGULATORY PROTEIN"/>
    <property type="match status" value="1"/>
</dbReference>
<dbReference type="InterPro" id="IPR003660">
    <property type="entry name" value="HAMP_dom"/>
</dbReference>
<dbReference type="InterPro" id="IPR025943">
    <property type="entry name" value="Sigma_54_int_dom_ATP-bd_2"/>
</dbReference>
<dbReference type="OrthoDB" id="9763792at2"/>
<evidence type="ECO:0000256" key="1">
    <source>
        <dbReference type="ARBA" id="ARBA00022741"/>
    </source>
</evidence>